<dbReference type="Proteomes" id="UP000240322">
    <property type="component" value="Unassembled WGS sequence"/>
</dbReference>
<evidence type="ECO:0000313" key="3">
    <source>
        <dbReference type="Proteomes" id="UP000240322"/>
    </source>
</evidence>
<dbReference type="EMBL" id="NEXE01000064">
    <property type="protein sequence ID" value="PSN90326.1"/>
    <property type="molecule type" value="Genomic_DNA"/>
</dbReference>
<evidence type="ECO:0000259" key="1">
    <source>
        <dbReference type="Pfam" id="PF01869"/>
    </source>
</evidence>
<dbReference type="InterPro" id="IPR052519">
    <property type="entry name" value="Euk-type_GlcNAc_Kinase"/>
</dbReference>
<dbReference type="Gene3D" id="3.30.420.40">
    <property type="match status" value="2"/>
</dbReference>
<reference evidence="2 3" key="1">
    <citation type="submission" date="2017-04" db="EMBL/GenBank/DDBJ databases">
        <title>Novel microbial lineages endemic to geothermal iron-oxide mats fill important gaps in the evolutionary history of Archaea.</title>
        <authorList>
            <person name="Jay Z.J."/>
            <person name="Beam J.P."/>
            <person name="Dlakic M."/>
            <person name="Rusch D.B."/>
            <person name="Kozubal M.A."/>
            <person name="Inskeep W.P."/>
        </authorList>
    </citation>
    <scope>NUCLEOTIDE SEQUENCE [LARGE SCALE GENOMIC DNA]</scope>
    <source>
        <strain evidence="2">OSP_D</strain>
    </source>
</reference>
<evidence type="ECO:0000313" key="2">
    <source>
        <dbReference type="EMBL" id="PSN90326.1"/>
    </source>
</evidence>
<dbReference type="PANTHER" id="PTHR43190">
    <property type="entry name" value="N-ACETYL-D-GLUCOSAMINE KINASE"/>
    <property type="match status" value="1"/>
</dbReference>
<organism evidence="2 3">
    <name type="scientific">Candidatus Marsarchaeota G2 archaeon OSP_D</name>
    <dbReference type="NCBI Taxonomy" id="1978157"/>
    <lineage>
        <taxon>Archaea</taxon>
        <taxon>Candidatus Marsarchaeota</taxon>
        <taxon>Candidatus Marsarchaeota group 2</taxon>
    </lineage>
</organism>
<comment type="caution">
    <text evidence="2">The sequence shown here is derived from an EMBL/GenBank/DDBJ whole genome shotgun (WGS) entry which is preliminary data.</text>
</comment>
<sequence length="338" mass="36794">MVFVSVDGGATKTVGVCYDSSGHILGIGARGPSNFRNIGVEPAKKNIIECVKAAVERSRHGLNEVERMSFALAGVKDSAISTQIVDALVRELGFGKPYTLLNDGEAGFNCRFFSRDGVVVAAGTGMIAYIKLNGKMEKSGGWGWLIGDEGGGFYIGRRALQEAAKIADGRSDGSDEFLTAVKSFFGVSEPRRLVDEVYTSPINIRRIGLLAREVALLAGKGESTAKRLIQEAATEAALNVVALKRSLHAESLPVSGFGGVFRAGPLYWDTLKECVRRAYPNTPFIDPLYGYHAVLGSIYMILEEHGTKEFSETSILQEFNRMVETLPRQEKQEYLLLE</sequence>
<dbReference type="PANTHER" id="PTHR43190:SF3">
    <property type="entry name" value="N-ACETYL-D-GLUCOSAMINE KINASE"/>
    <property type="match status" value="1"/>
</dbReference>
<proteinExistence type="predicted"/>
<feature type="domain" description="ATPase BadF/BadG/BcrA/BcrD type" evidence="1">
    <location>
        <begin position="6"/>
        <end position="296"/>
    </location>
</feature>
<dbReference type="AlphaFoldDB" id="A0A2R6AVE7"/>
<protein>
    <recommendedName>
        <fullName evidence="1">ATPase BadF/BadG/BcrA/BcrD type domain-containing protein</fullName>
    </recommendedName>
</protein>
<dbReference type="InterPro" id="IPR002731">
    <property type="entry name" value="ATPase_BadF"/>
</dbReference>
<name>A0A2R6AVE7_9ARCH</name>
<gene>
    <name evidence="2" type="ORF">B9Q03_07075</name>
</gene>
<dbReference type="Pfam" id="PF01869">
    <property type="entry name" value="BcrAD_BadFG"/>
    <property type="match status" value="1"/>
</dbReference>
<accession>A0A2R6AVE7</accession>
<dbReference type="InterPro" id="IPR043129">
    <property type="entry name" value="ATPase_NBD"/>
</dbReference>
<dbReference type="SUPFAM" id="SSF53067">
    <property type="entry name" value="Actin-like ATPase domain"/>
    <property type="match status" value="2"/>
</dbReference>